<reference evidence="2" key="1">
    <citation type="submission" date="2023-01" db="EMBL/GenBank/DDBJ databases">
        <title>Exophiala dermititidis isolated from Cystic Fibrosis Patient.</title>
        <authorList>
            <person name="Kurbessoian T."/>
            <person name="Crocker A."/>
            <person name="Murante D."/>
            <person name="Hogan D.A."/>
            <person name="Stajich J.E."/>
        </authorList>
    </citation>
    <scope>NUCLEOTIDE SEQUENCE</scope>
    <source>
        <strain evidence="2">Ex8</strain>
    </source>
</reference>
<feature type="region of interest" description="Disordered" evidence="1">
    <location>
        <begin position="41"/>
        <end position="99"/>
    </location>
</feature>
<accession>A0AAN6ISC8</accession>
<evidence type="ECO:0000256" key="1">
    <source>
        <dbReference type="SAM" id="MobiDB-lite"/>
    </source>
</evidence>
<feature type="compositionally biased region" description="Basic and acidic residues" evidence="1">
    <location>
        <begin position="75"/>
        <end position="84"/>
    </location>
</feature>
<protein>
    <submittedName>
        <fullName evidence="2">Uncharacterized protein</fullName>
    </submittedName>
</protein>
<organism evidence="2 3">
    <name type="scientific">Exophiala dermatitidis</name>
    <name type="common">Black yeast-like fungus</name>
    <name type="synonym">Wangiella dermatitidis</name>
    <dbReference type="NCBI Taxonomy" id="5970"/>
    <lineage>
        <taxon>Eukaryota</taxon>
        <taxon>Fungi</taxon>
        <taxon>Dikarya</taxon>
        <taxon>Ascomycota</taxon>
        <taxon>Pezizomycotina</taxon>
        <taxon>Eurotiomycetes</taxon>
        <taxon>Chaetothyriomycetidae</taxon>
        <taxon>Chaetothyriales</taxon>
        <taxon>Herpotrichiellaceae</taxon>
        <taxon>Exophiala</taxon>
    </lineage>
</organism>
<name>A0AAN6ISC8_EXODE</name>
<dbReference type="Proteomes" id="UP001161757">
    <property type="component" value="Unassembled WGS sequence"/>
</dbReference>
<sequence length="99" mass="10942">MEYFTSNLPGCGFVVVERVKGNVLEALTQGSGPKKTLMLDQAQTNASAKKPQSGEKQRKTGKNITSKKALVSFPEHIDRGKTQHNEAYLPPFQPNKKQN</sequence>
<evidence type="ECO:0000313" key="2">
    <source>
        <dbReference type="EMBL" id="KAJ8988830.1"/>
    </source>
</evidence>
<dbReference type="AlphaFoldDB" id="A0AAN6ISC8"/>
<evidence type="ECO:0000313" key="3">
    <source>
        <dbReference type="Proteomes" id="UP001161757"/>
    </source>
</evidence>
<comment type="caution">
    <text evidence="2">The sequence shown here is derived from an EMBL/GenBank/DDBJ whole genome shotgun (WGS) entry which is preliminary data.</text>
</comment>
<proteinExistence type="predicted"/>
<gene>
    <name evidence="2" type="ORF">HRR80_007036</name>
</gene>
<dbReference type="EMBL" id="JAJGCB010000016">
    <property type="protein sequence ID" value="KAJ8988830.1"/>
    <property type="molecule type" value="Genomic_DNA"/>
</dbReference>